<evidence type="ECO:0000256" key="5">
    <source>
        <dbReference type="ARBA" id="ARBA00007837"/>
    </source>
</evidence>
<evidence type="ECO:0000259" key="23">
    <source>
        <dbReference type="Pfam" id="PF05524"/>
    </source>
</evidence>
<evidence type="ECO:0000256" key="18">
    <source>
        <dbReference type="PIRSR" id="PIRSR000732-1"/>
    </source>
</evidence>
<dbReference type="Gene3D" id="1.10.274.10">
    <property type="entry name" value="PtsI, HPr-binding domain"/>
    <property type="match status" value="1"/>
</dbReference>
<dbReference type="PANTHER" id="PTHR46244:SF3">
    <property type="entry name" value="PHOSPHOENOLPYRUVATE-PROTEIN PHOSPHOTRANSFERASE"/>
    <property type="match status" value="1"/>
</dbReference>
<evidence type="ECO:0000256" key="9">
    <source>
        <dbReference type="ARBA" id="ARBA00022490"/>
    </source>
</evidence>
<dbReference type="SUPFAM" id="SSF51621">
    <property type="entry name" value="Phosphoenolpyruvate/pyruvate domain"/>
    <property type="match status" value="1"/>
</dbReference>
<keyword evidence="14 17" id="KW-0418">Kinase</keyword>
<dbReference type="Gene3D" id="3.20.20.60">
    <property type="entry name" value="Phosphoenolpyruvate-binding domains"/>
    <property type="match status" value="1"/>
</dbReference>
<dbReference type="EC" id="2.7.3.9" evidence="6 17"/>
<evidence type="ECO:0000256" key="12">
    <source>
        <dbReference type="ARBA" id="ARBA00022683"/>
    </source>
</evidence>
<evidence type="ECO:0000259" key="21">
    <source>
        <dbReference type="Pfam" id="PF00391"/>
    </source>
</evidence>
<evidence type="ECO:0000256" key="10">
    <source>
        <dbReference type="ARBA" id="ARBA00022597"/>
    </source>
</evidence>
<feature type="binding site" evidence="19">
    <location>
        <position position="293"/>
    </location>
    <ligand>
        <name>phosphoenolpyruvate</name>
        <dbReference type="ChEBI" id="CHEBI:58702"/>
    </ligand>
</feature>
<dbReference type="GO" id="GO:0008965">
    <property type="term" value="F:phosphoenolpyruvate-protein phosphotransferase activity"/>
    <property type="evidence" value="ECO:0007669"/>
    <property type="project" value="UniProtKB-EC"/>
</dbReference>
<accession>A0A1M7JSY9</accession>
<name>A0A1M7JSY9_9FIRM</name>
<evidence type="ECO:0000256" key="8">
    <source>
        <dbReference type="ARBA" id="ARBA00022448"/>
    </source>
</evidence>
<evidence type="ECO:0000256" key="3">
    <source>
        <dbReference type="ARBA" id="ARBA00002728"/>
    </source>
</evidence>
<dbReference type="SUPFAM" id="SSF52009">
    <property type="entry name" value="Phosphohistidine domain"/>
    <property type="match status" value="1"/>
</dbReference>
<feature type="binding site" evidence="20">
    <location>
        <position position="452"/>
    </location>
    <ligand>
        <name>Mg(2+)</name>
        <dbReference type="ChEBI" id="CHEBI:18420"/>
    </ligand>
</feature>
<evidence type="ECO:0000256" key="11">
    <source>
        <dbReference type="ARBA" id="ARBA00022679"/>
    </source>
</evidence>
<feature type="binding site" evidence="19">
    <location>
        <position position="329"/>
    </location>
    <ligand>
        <name>phosphoenolpyruvate</name>
        <dbReference type="ChEBI" id="CHEBI:58702"/>
    </ligand>
</feature>
<evidence type="ECO:0000256" key="2">
    <source>
        <dbReference type="ARBA" id="ARBA00001946"/>
    </source>
</evidence>
<reference evidence="24 25" key="1">
    <citation type="submission" date="2016-11" db="EMBL/GenBank/DDBJ databases">
        <authorList>
            <person name="Jaros S."/>
            <person name="Januszkiewicz K."/>
            <person name="Wedrychowicz H."/>
        </authorList>
    </citation>
    <scope>NUCLEOTIDE SEQUENCE [LARGE SCALE GENOMIC DNA]</scope>
    <source>
        <strain evidence="24 25">DSM 15930</strain>
    </source>
</reference>
<dbReference type="InterPro" id="IPR050499">
    <property type="entry name" value="PEP-utilizing_PTS_enzyme"/>
</dbReference>
<dbReference type="InterPro" id="IPR036618">
    <property type="entry name" value="PtsI_HPr-bd_sf"/>
</dbReference>
<dbReference type="GO" id="GO:0005737">
    <property type="term" value="C:cytoplasm"/>
    <property type="evidence" value="ECO:0007669"/>
    <property type="project" value="UniProtKB-SubCell"/>
</dbReference>
<evidence type="ECO:0000256" key="13">
    <source>
        <dbReference type="ARBA" id="ARBA00022723"/>
    </source>
</evidence>
<sequence>MYHGIAASAGVGIGHIVLLREAVIEYDKDKSVDVEAELERFKKELEVFTTNTMQVAEDVRERIGDKEAEIIEGQVMIISDPTLKTEVEAAIKSGKCAEQAMEEVCDTFIQMFSAIEDEMMRQRASDIHDIKTRFLKQLIGIHDVDISKVPAGTILVARDLTPSMTAGIVKENVVGIITEVGGVTSHSAILARALEIPAVLSIENCTTSLQDSEEAIVDGDKGIVITNPSREQVEEYEERYKKHQQEKKDLLAFQGMKTKTADGIEVELFGNIGTPKEAQTVVESGGEGVGLFRTEFLFMDKSSLPSEEEQFESYKEAVIAMNGKPIIIRTLDIGGDKEIPYLEIQKEDNPFLGYRAIRYCLDRPEIYRAQLRALLRASAFGDIRIMVPLVTCMEEIRSVKELLKKYMQELDAEGIAYNPNIQIGVMIETPAASIIADLLAKEVDFFSIGTNDLTQYTMAVDRGNAKVAALYSTYQPAVLRSIRTIIQAAKAEGIMVGMCGEAASDRRLIPLLLAFGLDEFSVSSSAILATRKAISEISLDKAKEIAEKALQLTTEREVFEYLSQNMQ</sequence>
<keyword evidence="13 17" id="KW-0479">Metal-binding</keyword>
<dbReference type="Proteomes" id="UP000184038">
    <property type="component" value="Unassembled WGS sequence"/>
</dbReference>
<dbReference type="InterPro" id="IPR040442">
    <property type="entry name" value="Pyrv_kinase-like_dom_sf"/>
</dbReference>
<dbReference type="InterPro" id="IPR006318">
    <property type="entry name" value="PTS_EI-like"/>
</dbReference>
<keyword evidence="25" id="KW-1185">Reference proteome</keyword>
<dbReference type="STRING" id="1120996.SAMN02746066_02373"/>
<evidence type="ECO:0000256" key="6">
    <source>
        <dbReference type="ARBA" id="ARBA00012232"/>
    </source>
</evidence>
<evidence type="ECO:0000256" key="20">
    <source>
        <dbReference type="PIRSR" id="PIRSR000732-3"/>
    </source>
</evidence>
<proteinExistence type="inferred from homology"/>
<keyword evidence="8 17" id="KW-0813">Transport</keyword>
<dbReference type="PANTHER" id="PTHR46244">
    <property type="entry name" value="PHOSPHOENOLPYRUVATE-PROTEIN PHOSPHOTRANSFERASE"/>
    <property type="match status" value="1"/>
</dbReference>
<dbReference type="SUPFAM" id="SSF47831">
    <property type="entry name" value="Enzyme I of the PEP:sugar phosphotransferase system HPr-binding (sub)domain"/>
    <property type="match status" value="1"/>
</dbReference>
<dbReference type="PROSITE" id="PS00742">
    <property type="entry name" value="PEP_ENZYMES_2"/>
    <property type="match status" value="1"/>
</dbReference>
<dbReference type="EMBL" id="FRCP01000012">
    <property type="protein sequence ID" value="SHM55667.1"/>
    <property type="molecule type" value="Genomic_DNA"/>
</dbReference>
<evidence type="ECO:0000256" key="4">
    <source>
        <dbReference type="ARBA" id="ARBA00004496"/>
    </source>
</evidence>
<dbReference type="PRINTS" id="PR01736">
    <property type="entry name" value="PHPHTRNFRASE"/>
</dbReference>
<dbReference type="Pfam" id="PF05524">
    <property type="entry name" value="PEP-utilisers_N"/>
    <property type="match status" value="1"/>
</dbReference>
<keyword evidence="11 17" id="KW-0808">Transferase</keyword>
<feature type="domain" description="PEP-utilising enzyme C-terminal" evidence="22">
    <location>
        <begin position="253"/>
        <end position="537"/>
    </location>
</feature>
<evidence type="ECO:0000256" key="16">
    <source>
        <dbReference type="ARBA" id="ARBA00033235"/>
    </source>
</evidence>
<comment type="catalytic activity">
    <reaction evidence="1 17">
        <text>L-histidyl-[protein] + phosphoenolpyruvate = N(pros)-phospho-L-histidyl-[protein] + pyruvate</text>
        <dbReference type="Rhea" id="RHEA:23880"/>
        <dbReference type="Rhea" id="RHEA-COMP:9745"/>
        <dbReference type="Rhea" id="RHEA-COMP:9746"/>
        <dbReference type="ChEBI" id="CHEBI:15361"/>
        <dbReference type="ChEBI" id="CHEBI:29979"/>
        <dbReference type="ChEBI" id="CHEBI:58702"/>
        <dbReference type="ChEBI" id="CHEBI:64837"/>
        <dbReference type="EC" id="2.7.3.9"/>
    </reaction>
</comment>
<comment type="function">
    <text evidence="3 17">General (non sugar-specific) component of the phosphoenolpyruvate-dependent sugar phosphotransferase system (sugar PTS). This major carbohydrate active-transport system catalyzes the phosphorylation of incoming sugar substrates concomitantly with their translocation across the cell membrane. Enzyme I transfers the phosphoryl group from phosphoenolpyruvate (PEP) to the phosphoryl carrier protein (HPr).</text>
</comment>
<dbReference type="InterPro" id="IPR036637">
    <property type="entry name" value="Phosphohistidine_dom_sf"/>
</dbReference>
<dbReference type="Gene3D" id="3.50.30.10">
    <property type="entry name" value="Phosphohistidine domain"/>
    <property type="match status" value="1"/>
</dbReference>
<dbReference type="InterPro" id="IPR015813">
    <property type="entry name" value="Pyrv/PenolPyrv_kinase-like_dom"/>
</dbReference>
<evidence type="ECO:0000256" key="19">
    <source>
        <dbReference type="PIRSR" id="PIRSR000732-2"/>
    </source>
</evidence>
<dbReference type="InterPro" id="IPR000121">
    <property type="entry name" value="PEP_util_C"/>
</dbReference>
<evidence type="ECO:0000256" key="7">
    <source>
        <dbReference type="ARBA" id="ARBA00016544"/>
    </source>
</evidence>
<feature type="domain" description="Phosphotransferase system enzyme I N-terminal" evidence="23">
    <location>
        <begin position="3"/>
        <end position="123"/>
    </location>
</feature>
<dbReference type="AlphaFoldDB" id="A0A1M7JSY9"/>
<evidence type="ECO:0000256" key="14">
    <source>
        <dbReference type="ARBA" id="ARBA00022777"/>
    </source>
</evidence>
<evidence type="ECO:0000256" key="17">
    <source>
        <dbReference type="PIRNR" id="PIRNR000732"/>
    </source>
</evidence>
<dbReference type="Pfam" id="PF02896">
    <property type="entry name" value="PEP-utilizers_C"/>
    <property type="match status" value="1"/>
</dbReference>
<comment type="subcellular location">
    <subcellularLocation>
        <location evidence="4 17">Cytoplasm</location>
    </subcellularLocation>
</comment>
<dbReference type="GO" id="GO:0009401">
    <property type="term" value="P:phosphoenolpyruvate-dependent sugar phosphotransferase system"/>
    <property type="evidence" value="ECO:0007669"/>
    <property type="project" value="UniProtKB-KW"/>
</dbReference>
<dbReference type="InterPro" id="IPR023151">
    <property type="entry name" value="PEP_util_CS"/>
</dbReference>
<feature type="active site" description="Proton donor" evidence="18">
    <location>
        <position position="499"/>
    </location>
</feature>
<keyword evidence="12 17" id="KW-0598">Phosphotransferase system</keyword>
<dbReference type="InterPro" id="IPR018274">
    <property type="entry name" value="PEP_util_AS"/>
</dbReference>
<protein>
    <recommendedName>
        <fullName evidence="7 17">Phosphoenolpyruvate-protein phosphotransferase</fullName>
        <ecNumber evidence="6 17">2.7.3.9</ecNumber>
    </recommendedName>
    <alternativeName>
        <fullName evidence="16 17">Phosphotransferase system, enzyme I</fullName>
    </alternativeName>
</protein>
<evidence type="ECO:0000259" key="22">
    <source>
        <dbReference type="Pfam" id="PF02896"/>
    </source>
</evidence>
<dbReference type="OrthoDB" id="9765468at2"/>
<feature type="binding site" evidence="19">
    <location>
        <begin position="451"/>
        <end position="452"/>
    </location>
    <ligand>
        <name>phosphoenolpyruvate</name>
        <dbReference type="ChEBI" id="CHEBI:58702"/>
    </ligand>
</feature>
<organism evidence="24 25">
    <name type="scientific">Anaerosporobacter mobilis DSM 15930</name>
    <dbReference type="NCBI Taxonomy" id="1120996"/>
    <lineage>
        <taxon>Bacteria</taxon>
        <taxon>Bacillati</taxon>
        <taxon>Bacillota</taxon>
        <taxon>Clostridia</taxon>
        <taxon>Lachnospirales</taxon>
        <taxon>Lachnospiraceae</taxon>
        <taxon>Anaerosporobacter</taxon>
    </lineage>
</organism>
<comment type="similarity">
    <text evidence="5 17">Belongs to the PEP-utilizing enzyme family.</text>
</comment>
<feature type="binding site" evidence="20">
    <location>
        <position position="428"/>
    </location>
    <ligand>
        <name>Mg(2+)</name>
        <dbReference type="ChEBI" id="CHEBI:18420"/>
    </ligand>
</feature>
<dbReference type="NCBIfam" id="TIGR01417">
    <property type="entry name" value="PTS_I_fam"/>
    <property type="match status" value="1"/>
</dbReference>
<keyword evidence="9 17" id="KW-0963">Cytoplasm</keyword>
<evidence type="ECO:0000256" key="1">
    <source>
        <dbReference type="ARBA" id="ARBA00000683"/>
    </source>
</evidence>
<evidence type="ECO:0000256" key="15">
    <source>
        <dbReference type="ARBA" id="ARBA00022842"/>
    </source>
</evidence>
<dbReference type="PIRSF" id="PIRSF000732">
    <property type="entry name" value="PTS_enzyme_I"/>
    <property type="match status" value="1"/>
</dbReference>
<keyword evidence="15 17" id="KW-0460">Magnesium</keyword>
<dbReference type="Pfam" id="PF00391">
    <property type="entry name" value="PEP-utilizers"/>
    <property type="match status" value="1"/>
</dbReference>
<dbReference type="GO" id="GO:0046872">
    <property type="term" value="F:metal ion binding"/>
    <property type="evidence" value="ECO:0007669"/>
    <property type="project" value="UniProtKB-KW"/>
</dbReference>
<feature type="binding site" evidence="19">
    <location>
        <position position="462"/>
    </location>
    <ligand>
        <name>phosphoenolpyruvate</name>
        <dbReference type="ChEBI" id="CHEBI:58702"/>
    </ligand>
</feature>
<dbReference type="InterPro" id="IPR024692">
    <property type="entry name" value="PTS_EI"/>
</dbReference>
<evidence type="ECO:0000313" key="25">
    <source>
        <dbReference type="Proteomes" id="UP000184038"/>
    </source>
</evidence>
<dbReference type="RefSeq" id="WP_073287913.1">
    <property type="nucleotide sequence ID" value="NZ_FRCP01000012.1"/>
</dbReference>
<comment type="cofactor">
    <cofactor evidence="2 17 20">
        <name>Mg(2+)</name>
        <dbReference type="ChEBI" id="CHEBI:18420"/>
    </cofactor>
</comment>
<dbReference type="PROSITE" id="PS00370">
    <property type="entry name" value="PEP_ENZYMES_PHOS_SITE"/>
    <property type="match status" value="1"/>
</dbReference>
<feature type="domain" description="PEP-utilising enzyme mobile" evidence="21">
    <location>
        <begin position="150"/>
        <end position="222"/>
    </location>
</feature>
<gene>
    <name evidence="24" type="ORF">SAMN02746066_02373</name>
</gene>
<dbReference type="InterPro" id="IPR008731">
    <property type="entry name" value="PTS_EIN"/>
</dbReference>
<keyword evidence="10 17" id="KW-0762">Sugar transport</keyword>
<feature type="active site" description="Tele-phosphohistidine intermediate" evidence="18">
    <location>
        <position position="186"/>
    </location>
</feature>
<dbReference type="GO" id="GO:0016301">
    <property type="term" value="F:kinase activity"/>
    <property type="evidence" value="ECO:0007669"/>
    <property type="project" value="UniProtKB-KW"/>
</dbReference>
<evidence type="ECO:0000313" key="24">
    <source>
        <dbReference type="EMBL" id="SHM55667.1"/>
    </source>
</evidence>
<dbReference type="InterPro" id="IPR008279">
    <property type="entry name" value="PEP-util_enz_mobile_dom"/>
</dbReference>